<keyword evidence="3" id="KW-1185">Reference proteome</keyword>
<dbReference type="Gene3D" id="1.20.5.4130">
    <property type="match status" value="1"/>
</dbReference>
<evidence type="ECO:0000313" key="2">
    <source>
        <dbReference type="EMBL" id="KAL3504658.1"/>
    </source>
</evidence>
<protein>
    <submittedName>
        <fullName evidence="2">Uncharacterized protein</fullName>
    </submittedName>
</protein>
<comment type="caution">
    <text evidence="2">The sequence shown here is derived from an EMBL/GenBank/DDBJ whole genome shotgun (WGS) entry which is preliminary data.</text>
</comment>
<gene>
    <name evidence="2" type="ORF">ACH5RR_034499</name>
</gene>
<evidence type="ECO:0000256" key="1">
    <source>
        <dbReference type="SAM" id="MobiDB-lite"/>
    </source>
</evidence>
<proteinExistence type="predicted"/>
<dbReference type="Proteomes" id="UP001630127">
    <property type="component" value="Unassembled WGS sequence"/>
</dbReference>
<dbReference type="AlphaFoldDB" id="A0ABD2YB34"/>
<accession>A0ABD2YB34</accession>
<dbReference type="EMBL" id="JBJUIK010000014">
    <property type="protein sequence ID" value="KAL3504658.1"/>
    <property type="molecule type" value="Genomic_DNA"/>
</dbReference>
<organism evidence="2 3">
    <name type="scientific">Cinchona calisaya</name>
    <dbReference type="NCBI Taxonomy" id="153742"/>
    <lineage>
        <taxon>Eukaryota</taxon>
        <taxon>Viridiplantae</taxon>
        <taxon>Streptophyta</taxon>
        <taxon>Embryophyta</taxon>
        <taxon>Tracheophyta</taxon>
        <taxon>Spermatophyta</taxon>
        <taxon>Magnoliopsida</taxon>
        <taxon>eudicotyledons</taxon>
        <taxon>Gunneridae</taxon>
        <taxon>Pentapetalae</taxon>
        <taxon>asterids</taxon>
        <taxon>lamiids</taxon>
        <taxon>Gentianales</taxon>
        <taxon>Rubiaceae</taxon>
        <taxon>Cinchonoideae</taxon>
        <taxon>Cinchoneae</taxon>
        <taxon>Cinchona</taxon>
    </lineage>
</organism>
<name>A0ABD2YB34_9GENT</name>
<feature type="region of interest" description="Disordered" evidence="1">
    <location>
        <begin position="1"/>
        <end position="26"/>
    </location>
</feature>
<sequence>MDSAELPEPEAPSTSIHHHHDPDPHLVVRENPDMINTEENTIQTIKLLISLWSPYARFVSKWYSEQQELQARLKHSDEAVQKVIQGNEEDIGSAAPSPTETGVSILKSLHYEISEIDLLRNSCCISRSSSSSVYAGEVVSLMDSILQSLNDTFIFLAHNSRSTILPLKAEVEDIKERLILVRNFLWLIPNQLVINVPDFVHMFDVVQKLALTILPILYFNVCSIINDKEFAPEWRAMQGVDRIENFIYVVIDHYLESLWVAAAPDDDDDDNPTIDEKALEFVDYLIHKLRMMLSSYQAAADNQLDILIDELSFLRCNLMENLPLFNLKEMKSLTISTRALIFKIGLFIFKSSDKTEDEQIANYCCLKTPDLLKAVDDTKQKASDLFNDCFFSSRKSLQSSKCPSNTNVLEYVNVIISKLEKLFRSKADPINALKRHMENAYEQLVSMRKLLYDIAQHLGNSHMEFLFTRFKDAAYQAEYIIDSYVAGEGSIWGHKLGLFVVIKDVKILHKELKAAILTMTTACDTVIPTISGSAPSQANFHVKGGSKGEIHSKYKFLRVLDLGNVRIGSSAGTSDLVNIAELVHLSSSATVSINQILEEQRDMSNDQLNVTVVGMV</sequence>
<reference evidence="2 3" key="1">
    <citation type="submission" date="2024-11" db="EMBL/GenBank/DDBJ databases">
        <title>A near-complete genome assembly of Cinchona calisaya.</title>
        <authorList>
            <person name="Lian D.C."/>
            <person name="Zhao X.W."/>
            <person name="Wei L."/>
        </authorList>
    </citation>
    <scope>NUCLEOTIDE SEQUENCE [LARGE SCALE GENOMIC DNA]</scope>
    <source>
        <tissue evidence="2">Nenye</tissue>
    </source>
</reference>
<evidence type="ECO:0000313" key="3">
    <source>
        <dbReference type="Proteomes" id="UP001630127"/>
    </source>
</evidence>